<proteinExistence type="predicted"/>
<reference evidence="1 2" key="1">
    <citation type="submission" date="2019-10" db="EMBL/GenBank/DDBJ databases">
        <authorList>
            <person name="Palmer J.M."/>
        </authorList>
    </citation>
    <scope>NUCLEOTIDE SEQUENCE [LARGE SCALE GENOMIC DNA]</scope>
    <source>
        <strain evidence="1 2">TWF694</strain>
    </source>
</reference>
<evidence type="ECO:0000313" key="1">
    <source>
        <dbReference type="EMBL" id="KAK6538661.1"/>
    </source>
</evidence>
<accession>A0AAV9XAJ8</accession>
<dbReference type="EMBL" id="JAVHJO010000007">
    <property type="protein sequence ID" value="KAK6538661.1"/>
    <property type="molecule type" value="Genomic_DNA"/>
</dbReference>
<sequence length="87" mass="9665">MAEERIPEEEEVLLQDLGFNNVASPGTAFTCVGSTTTSIFTARSQLNKSMNGVFAESWETRSKKFSTNFQRGLAVYISLGFSKILMF</sequence>
<dbReference type="Proteomes" id="UP001365542">
    <property type="component" value="Unassembled WGS sequence"/>
</dbReference>
<gene>
    <name evidence="1" type="ORF">TWF694_010238</name>
</gene>
<evidence type="ECO:0000313" key="2">
    <source>
        <dbReference type="Proteomes" id="UP001365542"/>
    </source>
</evidence>
<keyword evidence="2" id="KW-1185">Reference proteome</keyword>
<protein>
    <submittedName>
        <fullName evidence="1">Uncharacterized protein</fullName>
    </submittedName>
</protein>
<organism evidence="1 2">
    <name type="scientific">Orbilia ellipsospora</name>
    <dbReference type="NCBI Taxonomy" id="2528407"/>
    <lineage>
        <taxon>Eukaryota</taxon>
        <taxon>Fungi</taxon>
        <taxon>Dikarya</taxon>
        <taxon>Ascomycota</taxon>
        <taxon>Pezizomycotina</taxon>
        <taxon>Orbiliomycetes</taxon>
        <taxon>Orbiliales</taxon>
        <taxon>Orbiliaceae</taxon>
        <taxon>Orbilia</taxon>
    </lineage>
</organism>
<comment type="caution">
    <text evidence="1">The sequence shown here is derived from an EMBL/GenBank/DDBJ whole genome shotgun (WGS) entry which is preliminary data.</text>
</comment>
<name>A0AAV9XAJ8_9PEZI</name>
<dbReference type="AlphaFoldDB" id="A0AAV9XAJ8"/>